<reference evidence="3" key="1">
    <citation type="journal article" date="2019" name="Int. J. Syst. Evol. Microbiol.">
        <title>The Global Catalogue of Microorganisms (GCM) 10K type strain sequencing project: providing services to taxonomists for standard genome sequencing and annotation.</title>
        <authorList>
            <consortium name="The Broad Institute Genomics Platform"/>
            <consortium name="The Broad Institute Genome Sequencing Center for Infectious Disease"/>
            <person name="Wu L."/>
            <person name="Ma J."/>
        </authorList>
    </citation>
    <scope>NUCLEOTIDE SEQUENCE [LARGE SCALE GENOMIC DNA]</scope>
    <source>
        <strain evidence="3">CCUG 58938</strain>
    </source>
</reference>
<dbReference type="RefSeq" id="WP_377584109.1">
    <property type="nucleotide sequence ID" value="NZ_JBHTKA010000013.1"/>
</dbReference>
<dbReference type="InterPro" id="IPR007788">
    <property type="entry name" value="QCT"/>
</dbReference>
<feature type="chain" id="PRO_5046714970" evidence="1">
    <location>
        <begin position="21"/>
        <end position="274"/>
    </location>
</feature>
<dbReference type="InterPro" id="IPR011044">
    <property type="entry name" value="Quino_amine_DH_bsu"/>
</dbReference>
<dbReference type="PANTHER" id="PTHR31270:SF1">
    <property type="entry name" value="GLUTAMINYL-PEPTIDE CYCLOTRANSFERASE"/>
    <property type="match status" value="1"/>
</dbReference>
<proteinExistence type="predicted"/>
<dbReference type="PANTHER" id="PTHR31270">
    <property type="entry name" value="GLUTAMINYL-PEPTIDE CYCLOTRANSFERASE"/>
    <property type="match status" value="1"/>
</dbReference>
<sequence>MKTNRLGLLSVLMLVVQLTACNSDKKESTVKTTVTPPIPSISFDVVATHLHDTAAFTEGLLMHNGKLYESTGSPLEMENTKSVVGIVDLQTGKIDAKVEINRAIFGEGITFLNNKLYQLTYEAKVGYIYNARTFKKTGEFPLPGKEGWGLTTDGTHLIMSDGTDKILYLDSVSLKPVKTLLVQDTNGPVRNVNELEYISGYIYANVYTTNYIIKIDPATGKVQGRLDLSALTRSARSQNKNALELNGIAYDSASGNVYVTGKFWPNIYAIRFSY</sequence>
<gene>
    <name evidence="2" type="ORF">ACFQ21_25220</name>
</gene>
<keyword evidence="3" id="KW-1185">Reference proteome</keyword>
<organism evidence="2 3">
    <name type="scientific">Ohtaekwangia kribbensis</name>
    <dbReference type="NCBI Taxonomy" id="688913"/>
    <lineage>
        <taxon>Bacteria</taxon>
        <taxon>Pseudomonadati</taxon>
        <taxon>Bacteroidota</taxon>
        <taxon>Cytophagia</taxon>
        <taxon>Cytophagales</taxon>
        <taxon>Fulvivirgaceae</taxon>
        <taxon>Ohtaekwangia</taxon>
    </lineage>
</organism>
<feature type="signal peptide" evidence="1">
    <location>
        <begin position="1"/>
        <end position="20"/>
    </location>
</feature>
<dbReference type="Proteomes" id="UP001597112">
    <property type="component" value="Unassembled WGS sequence"/>
</dbReference>
<evidence type="ECO:0000313" key="3">
    <source>
        <dbReference type="Proteomes" id="UP001597112"/>
    </source>
</evidence>
<protein>
    <submittedName>
        <fullName evidence="2">Glutaminyl-peptide cyclotransferase</fullName>
    </submittedName>
</protein>
<comment type="caution">
    <text evidence="2">The sequence shown here is derived from an EMBL/GenBank/DDBJ whole genome shotgun (WGS) entry which is preliminary data.</text>
</comment>
<keyword evidence="1" id="KW-0732">Signal</keyword>
<dbReference type="InterPro" id="IPR015943">
    <property type="entry name" value="WD40/YVTN_repeat-like_dom_sf"/>
</dbReference>
<accession>A0ABW3KAL6</accession>
<dbReference type="Gene3D" id="2.130.10.10">
    <property type="entry name" value="YVTN repeat-like/Quinoprotein amine dehydrogenase"/>
    <property type="match status" value="1"/>
</dbReference>
<name>A0ABW3KAL6_9BACT</name>
<dbReference type="SUPFAM" id="SSF50969">
    <property type="entry name" value="YVTN repeat-like/Quinoprotein amine dehydrogenase"/>
    <property type="match status" value="1"/>
</dbReference>
<dbReference type="Pfam" id="PF05096">
    <property type="entry name" value="Glu_cyclase_2"/>
    <property type="match status" value="1"/>
</dbReference>
<dbReference type="EMBL" id="JBHTKA010000013">
    <property type="protein sequence ID" value="MFD1002651.1"/>
    <property type="molecule type" value="Genomic_DNA"/>
</dbReference>
<evidence type="ECO:0000313" key="2">
    <source>
        <dbReference type="EMBL" id="MFD1002651.1"/>
    </source>
</evidence>
<evidence type="ECO:0000256" key="1">
    <source>
        <dbReference type="SAM" id="SignalP"/>
    </source>
</evidence>